<sequence>MRIFDWHTFIEQAKEFFKVNFMPFLLLLSGGIAAFHYKKMLETIKCCPAASAVGDTSSGKSTALTLVGKLMGMHMVSQSSGEFIISDLTKSTIPLCWDDPTHPSILRSPLVSVFNGHGSQTQERGDEKPLTTFLLAINFELKGDMRSFERTTPIWFNKLSNVNGEGEFLESRRRIIVQAPTVSLMLFPWAINYTMIITLVDDDDVISRASFDKYLTNDFLPYVKSFYDVSVKAYTALDEIFLLLLQAIATLKLKKNEVAKWMRPMVRSNKNKNVFSIVFVIPSALDVIHLAKLDDPPTEKNVRDLVSKADGAKGEYKSAFQGHERKISCVKVPRHNFSNEILLQIDELFEMANNTETDEPADEESCKECKKKKVQLEEIENKHEKEKEDMKQEWERKIENLMSKWSKERNEKENQIQDQTKKIETIKRQLKEKEVECLKLKSQRLQHQSLSQSNRSGSVTQALDRIVETEPLECATPECATVEEKQLDDSGIGDDMDVIMGMNEGGSSHHGKLLGLVD</sequence>
<protein>
    <submittedName>
        <fullName evidence="1">Uncharacterized protein</fullName>
    </submittedName>
</protein>
<evidence type="ECO:0000313" key="1">
    <source>
        <dbReference type="EMBL" id="CAB3991482.1"/>
    </source>
</evidence>
<proteinExistence type="predicted"/>
<dbReference type="Proteomes" id="UP001152795">
    <property type="component" value="Unassembled WGS sequence"/>
</dbReference>
<reference evidence="1" key="1">
    <citation type="submission" date="2020-04" db="EMBL/GenBank/DDBJ databases">
        <authorList>
            <person name="Alioto T."/>
            <person name="Alioto T."/>
            <person name="Gomez Garrido J."/>
        </authorList>
    </citation>
    <scope>NUCLEOTIDE SEQUENCE</scope>
    <source>
        <strain evidence="1">A484AB</strain>
    </source>
</reference>
<dbReference type="EMBL" id="CACRXK020001858">
    <property type="protein sequence ID" value="CAB3991482.1"/>
    <property type="molecule type" value="Genomic_DNA"/>
</dbReference>
<gene>
    <name evidence="1" type="ORF">PACLA_8A082377</name>
</gene>
<keyword evidence="2" id="KW-1185">Reference proteome</keyword>
<comment type="caution">
    <text evidence="1">The sequence shown here is derived from an EMBL/GenBank/DDBJ whole genome shotgun (WGS) entry which is preliminary data.</text>
</comment>
<dbReference type="AlphaFoldDB" id="A0A7D9DQC0"/>
<dbReference type="OrthoDB" id="10646130at2759"/>
<organism evidence="1 2">
    <name type="scientific">Paramuricea clavata</name>
    <name type="common">Red gorgonian</name>
    <name type="synonym">Violescent sea-whip</name>
    <dbReference type="NCBI Taxonomy" id="317549"/>
    <lineage>
        <taxon>Eukaryota</taxon>
        <taxon>Metazoa</taxon>
        <taxon>Cnidaria</taxon>
        <taxon>Anthozoa</taxon>
        <taxon>Octocorallia</taxon>
        <taxon>Malacalcyonacea</taxon>
        <taxon>Plexauridae</taxon>
        <taxon>Paramuricea</taxon>
    </lineage>
</organism>
<name>A0A7D9DQC0_PARCT</name>
<accession>A0A7D9DQC0</accession>
<evidence type="ECO:0000313" key="2">
    <source>
        <dbReference type="Proteomes" id="UP001152795"/>
    </source>
</evidence>